<keyword evidence="2" id="KW-1185">Reference proteome</keyword>
<organism evidence="1 2">
    <name type="scientific">Polyangium jinanense</name>
    <dbReference type="NCBI Taxonomy" id="2829994"/>
    <lineage>
        <taxon>Bacteria</taxon>
        <taxon>Pseudomonadati</taxon>
        <taxon>Myxococcota</taxon>
        <taxon>Polyangia</taxon>
        <taxon>Polyangiales</taxon>
        <taxon>Polyangiaceae</taxon>
        <taxon>Polyangium</taxon>
    </lineage>
</organism>
<comment type="caution">
    <text evidence="1">The sequence shown here is derived from an EMBL/GenBank/DDBJ whole genome shotgun (WGS) entry which is preliminary data.</text>
</comment>
<reference evidence="1 2" key="1">
    <citation type="submission" date="2021-04" db="EMBL/GenBank/DDBJ databases">
        <title>Genome analysis of Polyangium sp.</title>
        <authorList>
            <person name="Li Y."/>
            <person name="Wang J."/>
        </authorList>
    </citation>
    <scope>NUCLEOTIDE SEQUENCE [LARGE SCALE GENOMIC DNA]</scope>
    <source>
        <strain evidence="1 2">SDU14</strain>
    </source>
</reference>
<dbReference type="AlphaFoldDB" id="A0A9X3X0V9"/>
<proteinExistence type="predicted"/>
<sequence length="80" mass="9015">MATQTQQKQTGASNLEYDIVAEMHELLQGNSALEQYIQDARQAGDQDAERCFQQIHDQNKQNVTTLRTLLAKHIQATKAS</sequence>
<name>A0A9X3X0V9_9BACT</name>
<protein>
    <submittedName>
        <fullName evidence="1">Uncharacterized protein</fullName>
    </submittedName>
</protein>
<accession>A0A9X3X0V9</accession>
<dbReference type="Proteomes" id="UP001151081">
    <property type="component" value="Unassembled WGS sequence"/>
</dbReference>
<evidence type="ECO:0000313" key="2">
    <source>
        <dbReference type="Proteomes" id="UP001151081"/>
    </source>
</evidence>
<dbReference type="RefSeq" id="WP_272417526.1">
    <property type="nucleotide sequence ID" value="NZ_JAGTJJ010000002.1"/>
</dbReference>
<gene>
    <name evidence="1" type="ORF">KEG57_08300</name>
</gene>
<evidence type="ECO:0000313" key="1">
    <source>
        <dbReference type="EMBL" id="MDC3980490.1"/>
    </source>
</evidence>
<dbReference type="EMBL" id="JAGTJJ010000002">
    <property type="protein sequence ID" value="MDC3980490.1"/>
    <property type="molecule type" value="Genomic_DNA"/>
</dbReference>